<evidence type="ECO:0000256" key="6">
    <source>
        <dbReference type="HAMAP-Rule" id="MF_00735"/>
    </source>
</evidence>
<dbReference type="GO" id="GO:0032259">
    <property type="term" value="P:methylation"/>
    <property type="evidence" value="ECO:0007669"/>
    <property type="project" value="UniProtKB-KW"/>
</dbReference>
<feature type="binding site" evidence="6">
    <location>
        <position position="150"/>
    </location>
    <ligand>
        <name>S-adenosyl-L-methionine</name>
        <dbReference type="ChEBI" id="CHEBI:59789"/>
    </ligand>
</feature>
<dbReference type="AlphaFoldDB" id="A0A2S9JTG8"/>
<evidence type="ECO:0000313" key="7">
    <source>
        <dbReference type="EMBL" id="PRD56575.1"/>
    </source>
</evidence>
<dbReference type="Pfam" id="PF06325">
    <property type="entry name" value="PrmA"/>
    <property type="match status" value="1"/>
</dbReference>
<feature type="binding site" evidence="6">
    <location>
        <position position="214"/>
    </location>
    <ligand>
        <name>S-adenosyl-L-methionine</name>
        <dbReference type="ChEBI" id="CHEBI:59789"/>
    </ligand>
</feature>
<reference evidence="7 8" key="1">
    <citation type="submission" date="2018-02" db="EMBL/GenBank/DDBJ databases">
        <title>The draft genome of Sphingobacterium gobiense H7.</title>
        <authorList>
            <person name="Li L."/>
            <person name="Liu L."/>
            <person name="Zhang X."/>
            <person name="Wang T."/>
            <person name="Liang L."/>
        </authorList>
    </citation>
    <scope>NUCLEOTIDE SEQUENCE [LARGE SCALE GENOMIC DNA]</scope>
    <source>
        <strain evidence="7 8">ACCC 05757</strain>
    </source>
</reference>
<comment type="similarity">
    <text evidence="1 6">Belongs to the methyltransferase superfamily. PrmA family.</text>
</comment>
<feature type="binding site" evidence="6">
    <location>
        <position position="129"/>
    </location>
    <ligand>
        <name>S-adenosyl-L-methionine</name>
        <dbReference type="ChEBI" id="CHEBI:59789"/>
    </ligand>
</feature>
<proteinExistence type="inferred from homology"/>
<evidence type="ECO:0000256" key="5">
    <source>
        <dbReference type="ARBA" id="ARBA00022691"/>
    </source>
</evidence>
<dbReference type="InterPro" id="IPR050078">
    <property type="entry name" value="Ribosomal_L11_MeTrfase_PrmA"/>
</dbReference>
<dbReference type="Gene3D" id="3.40.50.150">
    <property type="entry name" value="Vaccinia Virus protein VP39"/>
    <property type="match status" value="1"/>
</dbReference>
<comment type="caution">
    <text evidence="7">The sequence shown here is derived from an EMBL/GenBank/DDBJ whole genome shotgun (WGS) entry which is preliminary data.</text>
</comment>
<evidence type="ECO:0000313" key="8">
    <source>
        <dbReference type="Proteomes" id="UP000238642"/>
    </source>
</evidence>
<dbReference type="OrthoDB" id="9785995at2"/>
<dbReference type="EMBL" id="PVBS01000001">
    <property type="protein sequence ID" value="PRD56575.1"/>
    <property type="molecule type" value="Genomic_DNA"/>
</dbReference>
<dbReference type="EC" id="2.1.1.-" evidence="6"/>
<comment type="catalytic activity">
    <reaction evidence="6">
        <text>L-lysyl-[protein] + 3 S-adenosyl-L-methionine = N(6),N(6),N(6)-trimethyl-L-lysyl-[protein] + 3 S-adenosyl-L-homocysteine + 3 H(+)</text>
        <dbReference type="Rhea" id="RHEA:54192"/>
        <dbReference type="Rhea" id="RHEA-COMP:9752"/>
        <dbReference type="Rhea" id="RHEA-COMP:13826"/>
        <dbReference type="ChEBI" id="CHEBI:15378"/>
        <dbReference type="ChEBI" id="CHEBI:29969"/>
        <dbReference type="ChEBI" id="CHEBI:57856"/>
        <dbReference type="ChEBI" id="CHEBI:59789"/>
        <dbReference type="ChEBI" id="CHEBI:61961"/>
    </reaction>
</comment>
<dbReference type="PANTHER" id="PTHR43648">
    <property type="entry name" value="ELECTRON TRANSFER FLAVOPROTEIN BETA SUBUNIT LYSINE METHYLTRANSFERASE"/>
    <property type="match status" value="1"/>
</dbReference>
<dbReference type="InterPro" id="IPR004498">
    <property type="entry name" value="Ribosomal_PrmA_MeTrfase"/>
</dbReference>
<comment type="subcellular location">
    <subcellularLocation>
        <location evidence="6">Cytoplasm</location>
    </subcellularLocation>
</comment>
<keyword evidence="8" id="KW-1185">Reference proteome</keyword>
<gene>
    <name evidence="6" type="primary">prmA</name>
    <name evidence="7" type="ORF">C5749_04875</name>
</gene>
<sequence>MKYSSVMFTSSTMEDWQRDLLIDSLGAIGYDTFENIGQGFVAYIPTTNLDIQALETLLLQETEGFDIRYTVQEIQDQNWNALWESNFQPITVDDICYVRATFHESKPHIPYEIVIDPKMSFGTGHHQTTSMMLSYILENDFKDKEVLDMGCGTGILAILAVKRGAKQVLAIDYDEICVKSVEENKILNNTVPIVSELGSEDRIKGKVFDIILANINRNILMEQLDQYGLSTKSGGELYISGFYDGEDLEILRKKAQSAGFEYQHKKVQDKWCAAKFVKNLGACEFIL</sequence>
<dbReference type="GO" id="GO:0005737">
    <property type="term" value="C:cytoplasm"/>
    <property type="evidence" value="ECO:0007669"/>
    <property type="project" value="UniProtKB-SubCell"/>
</dbReference>
<keyword evidence="3 6" id="KW-0489">Methyltransferase</keyword>
<dbReference type="NCBIfam" id="NF001785">
    <property type="entry name" value="PRK00517.2-2"/>
    <property type="match status" value="1"/>
</dbReference>
<evidence type="ECO:0000256" key="2">
    <source>
        <dbReference type="ARBA" id="ARBA00022490"/>
    </source>
</evidence>
<dbReference type="HAMAP" id="MF_00735">
    <property type="entry name" value="Methyltr_PrmA"/>
    <property type="match status" value="1"/>
</dbReference>
<feature type="binding site" evidence="6">
    <location>
        <position position="172"/>
    </location>
    <ligand>
        <name>S-adenosyl-L-methionine</name>
        <dbReference type="ChEBI" id="CHEBI:59789"/>
    </ligand>
</feature>
<organism evidence="7 8">
    <name type="scientific">Sphingobacterium gobiense</name>
    <dbReference type="NCBI Taxonomy" id="1382456"/>
    <lineage>
        <taxon>Bacteria</taxon>
        <taxon>Pseudomonadati</taxon>
        <taxon>Bacteroidota</taxon>
        <taxon>Sphingobacteriia</taxon>
        <taxon>Sphingobacteriales</taxon>
        <taxon>Sphingobacteriaceae</taxon>
        <taxon>Sphingobacterium</taxon>
    </lineage>
</organism>
<keyword evidence="4 6" id="KW-0808">Transferase</keyword>
<protein>
    <recommendedName>
        <fullName evidence="6">Ribosomal protein L11 methyltransferase</fullName>
        <shortName evidence="6">L11 Mtase</shortName>
        <ecNumber evidence="6">2.1.1.-</ecNumber>
    </recommendedName>
</protein>
<keyword evidence="7" id="KW-0687">Ribonucleoprotein</keyword>
<accession>A0A2S9JTG8</accession>
<dbReference type="GO" id="GO:0008276">
    <property type="term" value="F:protein methyltransferase activity"/>
    <property type="evidence" value="ECO:0007669"/>
    <property type="project" value="UniProtKB-UniRule"/>
</dbReference>
<keyword evidence="7" id="KW-0689">Ribosomal protein</keyword>
<evidence type="ECO:0000256" key="3">
    <source>
        <dbReference type="ARBA" id="ARBA00022603"/>
    </source>
</evidence>
<name>A0A2S9JTG8_9SPHI</name>
<dbReference type="Proteomes" id="UP000238642">
    <property type="component" value="Unassembled WGS sequence"/>
</dbReference>
<evidence type="ECO:0000256" key="4">
    <source>
        <dbReference type="ARBA" id="ARBA00022679"/>
    </source>
</evidence>
<dbReference type="CDD" id="cd02440">
    <property type="entry name" value="AdoMet_MTases"/>
    <property type="match status" value="1"/>
</dbReference>
<dbReference type="InterPro" id="IPR029063">
    <property type="entry name" value="SAM-dependent_MTases_sf"/>
</dbReference>
<evidence type="ECO:0000256" key="1">
    <source>
        <dbReference type="ARBA" id="ARBA00009741"/>
    </source>
</evidence>
<dbReference type="PANTHER" id="PTHR43648:SF1">
    <property type="entry name" value="ELECTRON TRANSFER FLAVOPROTEIN BETA SUBUNIT LYSINE METHYLTRANSFERASE"/>
    <property type="match status" value="1"/>
</dbReference>
<dbReference type="SUPFAM" id="SSF53335">
    <property type="entry name" value="S-adenosyl-L-methionine-dependent methyltransferases"/>
    <property type="match status" value="1"/>
</dbReference>
<keyword evidence="2 6" id="KW-0963">Cytoplasm</keyword>
<dbReference type="RefSeq" id="WP_105723515.1">
    <property type="nucleotide sequence ID" value="NZ_PVBS01000001.1"/>
</dbReference>
<keyword evidence="5 6" id="KW-0949">S-adenosyl-L-methionine</keyword>
<dbReference type="GO" id="GO:0005840">
    <property type="term" value="C:ribosome"/>
    <property type="evidence" value="ECO:0007669"/>
    <property type="project" value="UniProtKB-KW"/>
</dbReference>
<comment type="function">
    <text evidence="6">Methylates ribosomal protein L11.</text>
</comment>